<dbReference type="GeneID" id="103506941"/>
<gene>
    <name evidence="4" type="primary">LOC103506941</name>
</gene>
<evidence type="ECO:0000313" key="3">
    <source>
        <dbReference type="Proteomes" id="UP000079169"/>
    </source>
</evidence>
<evidence type="ECO:0000313" key="4">
    <source>
        <dbReference type="RefSeq" id="XP_008469589.2"/>
    </source>
</evidence>
<sequence length="87" mass="9522">MPEVSWEGKNIVIMNEVTITPPYKADNVKGQSDSKAFIHVRKMVEKHLKDIQSSAISTTNSNNGDSVAQHNNNISVSSNNSSNTTPH</sequence>
<accession>A0A1S3CX41</accession>
<protein>
    <submittedName>
        <fullName evidence="4">Protein LSM12 homolog B-like</fullName>
    </submittedName>
</protein>
<feature type="compositionally biased region" description="Polar residues" evidence="1">
    <location>
        <begin position="54"/>
        <end position="70"/>
    </location>
</feature>
<dbReference type="RefSeq" id="XP_008469589.2">
    <property type="nucleotide sequence ID" value="XM_008471367.2"/>
</dbReference>
<dbReference type="AlphaFoldDB" id="A0A1S3CX41"/>
<dbReference type="KEGG" id="dci:103506941"/>
<dbReference type="InterPro" id="IPR019181">
    <property type="entry name" value="LSM12_ABD"/>
</dbReference>
<keyword evidence="3" id="KW-1185">Reference proteome</keyword>
<dbReference type="PaxDb" id="121845-A0A1S3CX41"/>
<evidence type="ECO:0000256" key="1">
    <source>
        <dbReference type="SAM" id="MobiDB-lite"/>
    </source>
</evidence>
<evidence type="ECO:0000259" key="2">
    <source>
        <dbReference type="PROSITE" id="PS52001"/>
    </source>
</evidence>
<feature type="region of interest" description="Disordered" evidence="1">
    <location>
        <begin position="54"/>
        <end position="87"/>
    </location>
</feature>
<proteinExistence type="predicted"/>
<dbReference type="Pfam" id="PF09793">
    <property type="entry name" value="AD"/>
    <property type="match status" value="1"/>
</dbReference>
<name>A0A1S3CX41_DIACI</name>
<feature type="domain" description="AD" evidence="2">
    <location>
        <begin position="1"/>
        <end position="52"/>
    </location>
</feature>
<organism evidence="3 4">
    <name type="scientific">Diaphorina citri</name>
    <name type="common">Asian citrus psyllid</name>
    <dbReference type="NCBI Taxonomy" id="121845"/>
    <lineage>
        <taxon>Eukaryota</taxon>
        <taxon>Metazoa</taxon>
        <taxon>Ecdysozoa</taxon>
        <taxon>Arthropoda</taxon>
        <taxon>Hexapoda</taxon>
        <taxon>Insecta</taxon>
        <taxon>Pterygota</taxon>
        <taxon>Neoptera</taxon>
        <taxon>Paraneoptera</taxon>
        <taxon>Hemiptera</taxon>
        <taxon>Sternorrhyncha</taxon>
        <taxon>Psylloidea</taxon>
        <taxon>Psyllidae</taxon>
        <taxon>Diaphorininae</taxon>
        <taxon>Diaphorina</taxon>
    </lineage>
</organism>
<dbReference type="STRING" id="121845.A0A1S3CX41"/>
<feature type="compositionally biased region" description="Low complexity" evidence="1">
    <location>
        <begin position="71"/>
        <end position="87"/>
    </location>
</feature>
<dbReference type="PROSITE" id="PS52001">
    <property type="entry name" value="AD"/>
    <property type="match status" value="1"/>
</dbReference>
<dbReference type="InterPro" id="IPR047574">
    <property type="entry name" value="AD"/>
</dbReference>
<dbReference type="InterPro" id="IPR039683">
    <property type="entry name" value="Lsm12-like"/>
</dbReference>
<reference evidence="4" key="1">
    <citation type="submission" date="2025-08" db="UniProtKB">
        <authorList>
            <consortium name="RefSeq"/>
        </authorList>
    </citation>
    <scope>IDENTIFICATION</scope>
</reference>
<dbReference type="Proteomes" id="UP000079169">
    <property type="component" value="Unplaced"/>
</dbReference>
<dbReference type="PANTHER" id="PTHR13542">
    <property type="entry name" value="LSM12 HOMOLOG"/>
    <property type="match status" value="1"/>
</dbReference>